<reference evidence="2 8" key="4">
    <citation type="submission" date="2022-07" db="EMBL/GenBank/DDBJ databases">
        <title>The wastewater resistome of Residential Aged Care Facilities indicates a role of antimicrobial stewardship in reducing resistance.</title>
        <authorList>
            <person name="Sapula S."/>
            <person name="Hart B.J."/>
            <person name="Henrietta V."/>
            <person name="Amsalu A."/>
            <person name="Jon W."/>
            <person name="Siderius N."/>
            <person name="Nguyen L."/>
            <person name="Turnidge J."/>
            <person name="Gerber C."/>
        </authorList>
    </citation>
    <scope>NUCLEOTIDE SEQUENCE [LARGE SCALE GENOMIC DNA]</scope>
    <source>
        <strain evidence="2 8">ECA685</strain>
    </source>
</reference>
<gene>
    <name evidence="1" type="ORF">C3F40_29650</name>
    <name evidence="4" type="ORF">CG702_23370</name>
    <name evidence="3" type="ORF">GP944_21985</name>
    <name evidence="2" type="ORF">NQD80_23405</name>
</gene>
<dbReference type="RefSeq" id="WP_000026497.1">
    <property type="nucleotide sequence ID" value="NZ_AP018397.1"/>
</dbReference>
<geneLocation type="plasmid" evidence="1">
    <name>pECO-6357</name>
</geneLocation>
<reference evidence="4 6" key="1">
    <citation type="submission" date="2017-07" db="EMBL/GenBank/DDBJ databases">
        <authorList>
            <person name="Zhi S."/>
            <person name="Banting G."/>
            <person name="Neumann N."/>
        </authorList>
    </citation>
    <scope>NUCLEOTIDE SEQUENCE [LARGE SCALE GENOMIC DNA]</scope>
    <source>
        <strain evidence="4 6">WW41</strain>
    </source>
</reference>
<protein>
    <submittedName>
        <fullName evidence="1">DNA repair protein</fullName>
    </submittedName>
</protein>
<dbReference type="EMBL" id="JANIDP010000104">
    <property type="protein sequence ID" value="MDR6048689.1"/>
    <property type="molecule type" value="Genomic_DNA"/>
</dbReference>
<geneLocation type="plasmid" evidence="5">
    <name>peco-6357</name>
</geneLocation>
<dbReference type="Proteomes" id="UP001247581">
    <property type="component" value="Unassembled WGS sequence"/>
</dbReference>
<dbReference type="NCBIfam" id="NF047389">
    <property type="entry name" value="ATPase_Sll1717"/>
    <property type="match status" value="1"/>
</dbReference>
<evidence type="ECO:0000313" key="7">
    <source>
        <dbReference type="Proteomes" id="UP000441160"/>
    </source>
</evidence>
<dbReference type="Proteomes" id="UP000441160">
    <property type="component" value="Unassembled WGS sequence"/>
</dbReference>
<evidence type="ECO:0000313" key="3">
    <source>
        <dbReference type="EMBL" id="MWU33377.1"/>
    </source>
</evidence>
<dbReference type="Proteomes" id="UP000239554">
    <property type="component" value="Plasmid pECO-6357"/>
</dbReference>
<dbReference type="SUPFAM" id="SSF52540">
    <property type="entry name" value="P-loop containing nucleoside triphosphate hydrolases"/>
    <property type="match status" value="1"/>
</dbReference>
<dbReference type="Proteomes" id="UP000264870">
    <property type="component" value="Unassembled WGS sequence"/>
</dbReference>
<reference evidence="1 5" key="2">
    <citation type="journal article" date="2018" name="MBio">
        <title>Genomic Analysis of Hospital Plumbing Reveals Diverse Reservoir of Bacterial Plasmids Conferring Carbapenem Resistance.</title>
        <authorList>
            <consortium name="NISC Comparative Sequencing Program"/>
            <person name="Weingarten R.A."/>
            <person name="Johnson R.C."/>
            <person name="Conlan S."/>
            <person name="Ramsburg A.M."/>
            <person name="Dekker J.P."/>
            <person name="Lau A.F."/>
            <person name="Khil P."/>
            <person name="Odom R.T."/>
            <person name="Deming C."/>
            <person name="Park M."/>
            <person name="Thomas P.J."/>
            <person name="Henderson D.K."/>
            <person name="Palmore T.N."/>
            <person name="Segre J.A."/>
            <person name="Frank K.M."/>
        </authorList>
    </citation>
    <scope>NUCLEOTIDE SEQUENCE [LARGE SCALE GENOMIC DNA]</scope>
    <source>
        <strain evidence="1 5">ECONIH4</strain>
        <plasmid evidence="5">peco-6357</plasmid>
        <plasmid evidence="1">pECO-6357</plasmid>
    </source>
</reference>
<dbReference type="EMBL" id="NNAK01000084">
    <property type="protein sequence ID" value="OZP00833.1"/>
    <property type="molecule type" value="Genomic_DNA"/>
</dbReference>
<evidence type="ECO:0000313" key="6">
    <source>
        <dbReference type="Proteomes" id="UP000264870"/>
    </source>
</evidence>
<evidence type="ECO:0000313" key="4">
    <source>
        <dbReference type="EMBL" id="OZP00833.1"/>
    </source>
</evidence>
<evidence type="ECO:0000313" key="2">
    <source>
        <dbReference type="EMBL" id="MDR6048689.1"/>
    </source>
</evidence>
<dbReference type="AlphaFoldDB" id="A0A6D0CH95"/>
<keyword evidence="1" id="KW-0614">Plasmid</keyword>
<dbReference type="InterPro" id="IPR059206">
    <property type="entry name" value="Sll1717-like"/>
</dbReference>
<dbReference type="EMBL" id="WTRX01000056">
    <property type="protein sequence ID" value="MWU33377.1"/>
    <property type="molecule type" value="Genomic_DNA"/>
</dbReference>
<dbReference type="InterPro" id="IPR027417">
    <property type="entry name" value="P-loop_NTPase"/>
</dbReference>
<sequence>MSINPIIIRQNFKIGELDAESDTLLLENCFIDSGYLSKLLNPSDTSSIVIGRTGAGKSALLHMVANKAHKYKKLDPNDISIGFLEHSDIISFFEELNVNLDMFYKVLWRHILIMELLKIRHDIKSESDTNSFFSNLLSRLKKDEIKRKALEYFREWGDKFWIDTDTHLREITYKLERDTKASIGTEYSAVNLSAEYAKKLTEEQIHDVKKRANEVVSRLQIQKLNEILSLLAEYSFDDPQKNYYIIIDQLDDNWAENDTRYKFIRALIEEIKVFRKIKNIKIIAALRLDLLRSVFNITRGSGFQEEKYESYILDIKWTSQQLTELVQKRVREVYKRQYTREDVTIKDIFPKAKGGHLGITPIEYIIERTLFRPRDVLQYVNECFNVALNRERISWDSIHKAEAVYSLKRLRSLKEEWGDIYPSFEETIEILRNLPDKFSRTSMSKNTIDAVLSELSIQNTTDPCAITANKFLEGESREQDVINEIMLCLYTVGIVGFKISSLTPYKWAFRDSTPTTKNEIKRASLMKIHKMLHSALDIRIITGNRYERDDEEDIECS</sequence>
<proteinExistence type="predicted"/>
<name>A0A6D0CH95_ECOLX</name>
<accession>A0A6D0CH95</accession>
<evidence type="ECO:0000313" key="8">
    <source>
        <dbReference type="Proteomes" id="UP001247581"/>
    </source>
</evidence>
<dbReference type="EMBL" id="CP026404">
    <property type="protein sequence ID" value="AUY05752.1"/>
    <property type="molecule type" value="Genomic_DNA"/>
</dbReference>
<organism evidence="1 5">
    <name type="scientific">Escherichia coli</name>
    <dbReference type="NCBI Taxonomy" id="562"/>
    <lineage>
        <taxon>Bacteria</taxon>
        <taxon>Pseudomonadati</taxon>
        <taxon>Pseudomonadota</taxon>
        <taxon>Gammaproteobacteria</taxon>
        <taxon>Enterobacterales</taxon>
        <taxon>Enterobacteriaceae</taxon>
        <taxon>Escherichia</taxon>
    </lineage>
</organism>
<reference evidence="3 7" key="3">
    <citation type="submission" date="2019-12" db="EMBL/GenBank/DDBJ databases">
        <title>Enteriobacteria Tanzani isolates_8377-8380.</title>
        <authorList>
            <person name="Subbiah M."/>
            <person name="Call D."/>
        </authorList>
    </citation>
    <scope>NUCLEOTIDE SEQUENCE [LARGE SCALE GENOMIC DNA]</scope>
    <source>
        <strain evidence="3 7">8378wB3</strain>
    </source>
</reference>
<evidence type="ECO:0000313" key="5">
    <source>
        <dbReference type="Proteomes" id="UP000239554"/>
    </source>
</evidence>
<evidence type="ECO:0000313" key="1">
    <source>
        <dbReference type="EMBL" id="AUY05752.1"/>
    </source>
</evidence>